<feature type="repeat" description="TPR" evidence="1">
    <location>
        <begin position="280"/>
        <end position="313"/>
    </location>
</feature>
<sequence>MHIDEATATNQQAERYYQEGEWTEAVALCHQLIQIQPNFAPIYKTLGNSLQAQGKLEAAMRAYYRALVLNPEFAEVHANQGTIFYQIGELDSAVLCYQKALTIQPNWAGVYWNLGKVFKEKGQVDEGTEYQKTALRLNPSQFPPDLHNQVGLELSKRASLEETTAFYQQFIDTYPDWGPAYLNLGIFLESQGKIEKAIACFQKAITLQPNLAAAHFKLGYLLQQKNELESAIDCFKSTLKLQPDWIEAYNNLGIILRKVKREEEAIDCFKKAIEINPNFAEAYRNLGTTLQQQGKLEAAAACLRDCIKIQPNFALAHGNLGYVLEQQGKLDEAKASLRHAIALEPDLAMAYGNLGNILHREGELEESISCFQNALKYDATFGRLYFRGQPSLETLPNHLLLDLPVTQPKKVCRWTRDLSTPFQGNLNSSEITIRDISPSTSVNLFAGKTISALEDSNPTYFSETSGQSPSNYLAIVPHGRAWGDLYTSAIWTEDNQLLADISNGNVPFLFSLNKLPQIHYFDETVAFLSTLGGATYYHWWVDILPRFELLNQAKIDLDSIDKFVINDYNQGFHKEVIKFLGIPEHKLITSVEYPHLQARQLIVPSATSSTEKWLGSFIEGPPQWVCKFLQQKFLPLADSQQSAPIDKIYISRRGTRIRRFVNEYEVSTLLESYGFKTVILESLSIQEQITLLARAKMIVAPHGAGLTNTIFCQPGTQLIEIFSPRYVPDCYWIISNQVGIDYYYLIGEEVEGYYLKHPDPSYKPLNCPPRAEHIYVNIDSLFQLMKLAGFI</sequence>
<organism evidence="3 4">
    <name type="scientific">Laspinema palackyanum D2a</name>
    <dbReference type="NCBI Taxonomy" id="2953684"/>
    <lineage>
        <taxon>Bacteria</taxon>
        <taxon>Bacillati</taxon>
        <taxon>Cyanobacteriota</taxon>
        <taxon>Cyanophyceae</taxon>
        <taxon>Oscillatoriophycideae</taxon>
        <taxon>Oscillatoriales</taxon>
        <taxon>Laspinemataceae</taxon>
        <taxon>Laspinema</taxon>
        <taxon>Laspinema palackyanum</taxon>
    </lineage>
</organism>
<accession>A0ABT2MYQ6</accession>
<feature type="repeat" description="TPR" evidence="1">
    <location>
        <begin position="314"/>
        <end position="347"/>
    </location>
</feature>
<reference evidence="3 4" key="1">
    <citation type="journal article" date="2022" name="Front. Microbiol.">
        <title>High genomic differentiation and limited gene flow indicate recent cryptic speciation within the genus Laspinema (cyanobacteria).</title>
        <authorList>
            <person name="Stanojkovic A."/>
            <person name="Skoupy S."/>
            <person name="Skaloud P."/>
            <person name="Dvorak P."/>
        </authorList>
    </citation>
    <scope>NUCLEOTIDE SEQUENCE [LARGE SCALE GENOMIC DNA]</scope>
    <source>
        <strain evidence="3 4">D2a</strain>
    </source>
</reference>
<dbReference type="InterPro" id="IPR019734">
    <property type="entry name" value="TPR_rpt"/>
</dbReference>
<keyword evidence="1" id="KW-0802">TPR repeat</keyword>
<dbReference type="Gene3D" id="1.25.40.10">
    <property type="entry name" value="Tetratricopeptide repeat domain"/>
    <property type="match status" value="4"/>
</dbReference>
<feature type="repeat" description="TPR" evidence="1">
    <location>
        <begin position="178"/>
        <end position="211"/>
    </location>
</feature>
<dbReference type="Pfam" id="PF00515">
    <property type="entry name" value="TPR_1"/>
    <property type="match status" value="1"/>
</dbReference>
<dbReference type="Proteomes" id="UP001525890">
    <property type="component" value="Unassembled WGS sequence"/>
</dbReference>
<keyword evidence="4" id="KW-1185">Reference proteome</keyword>
<protein>
    <submittedName>
        <fullName evidence="3">Tetratricopeptide repeat protein</fullName>
    </submittedName>
</protein>
<dbReference type="PANTHER" id="PTHR44366:SF1">
    <property type="entry name" value="UDP-N-ACETYLGLUCOSAMINE--PEPTIDE N-ACETYLGLUCOSAMINYLTRANSFERASE 110 KDA SUBUNIT"/>
    <property type="match status" value="1"/>
</dbReference>
<feature type="repeat" description="TPR" evidence="1">
    <location>
        <begin position="40"/>
        <end position="73"/>
    </location>
</feature>
<feature type="repeat" description="TPR" evidence="1">
    <location>
        <begin position="212"/>
        <end position="245"/>
    </location>
</feature>
<feature type="repeat" description="TPR" evidence="1">
    <location>
        <begin position="246"/>
        <end position="279"/>
    </location>
</feature>
<proteinExistence type="predicted"/>
<name>A0ABT2MYQ6_9CYAN</name>
<dbReference type="PROSITE" id="PS50293">
    <property type="entry name" value="TPR_REGION"/>
    <property type="match status" value="4"/>
</dbReference>
<dbReference type="Pfam" id="PF04577">
    <property type="entry name" value="Glyco_transf_61"/>
    <property type="match status" value="1"/>
</dbReference>
<feature type="repeat" description="TPR" evidence="1">
    <location>
        <begin position="348"/>
        <end position="381"/>
    </location>
</feature>
<dbReference type="Pfam" id="PF13181">
    <property type="entry name" value="TPR_8"/>
    <property type="match status" value="1"/>
</dbReference>
<dbReference type="SUPFAM" id="SSF48452">
    <property type="entry name" value="TPR-like"/>
    <property type="match status" value="2"/>
</dbReference>
<evidence type="ECO:0000313" key="4">
    <source>
        <dbReference type="Proteomes" id="UP001525890"/>
    </source>
</evidence>
<feature type="domain" description="Glycosyltransferase 61 catalytic" evidence="2">
    <location>
        <begin position="536"/>
        <end position="719"/>
    </location>
</feature>
<feature type="repeat" description="TPR" evidence="1">
    <location>
        <begin position="108"/>
        <end position="141"/>
    </location>
</feature>
<dbReference type="InterPro" id="IPR011990">
    <property type="entry name" value="TPR-like_helical_dom_sf"/>
</dbReference>
<dbReference type="PANTHER" id="PTHR44366">
    <property type="entry name" value="UDP-N-ACETYLGLUCOSAMINE--PEPTIDE N-ACETYLGLUCOSAMINYLTRANSFERASE 110 KDA SUBUNIT"/>
    <property type="match status" value="1"/>
</dbReference>
<dbReference type="InterPro" id="IPR049625">
    <property type="entry name" value="Glyco_transf_61_cat"/>
</dbReference>
<evidence type="ECO:0000259" key="2">
    <source>
        <dbReference type="Pfam" id="PF04577"/>
    </source>
</evidence>
<evidence type="ECO:0000256" key="1">
    <source>
        <dbReference type="PROSITE-ProRule" id="PRU00339"/>
    </source>
</evidence>
<dbReference type="PROSITE" id="PS50005">
    <property type="entry name" value="TPR"/>
    <property type="match status" value="9"/>
</dbReference>
<evidence type="ECO:0000313" key="3">
    <source>
        <dbReference type="EMBL" id="MCT7969894.1"/>
    </source>
</evidence>
<comment type="caution">
    <text evidence="3">The sequence shown here is derived from an EMBL/GenBank/DDBJ whole genome shotgun (WGS) entry which is preliminary data.</text>
</comment>
<dbReference type="RefSeq" id="WP_368009344.1">
    <property type="nucleotide sequence ID" value="NZ_JAMXFF010000063.1"/>
</dbReference>
<dbReference type="EMBL" id="JAMXFF010000063">
    <property type="protein sequence ID" value="MCT7969894.1"/>
    <property type="molecule type" value="Genomic_DNA"/>
</dbReference>
<gene>
    <name evidence="3" type="ORF">NG799_26615</name>
</gene>
<dbReference type="Pfam" id="PF13414">
    <property type="entry name" value="TPR_11"/>
    <property type="match status" value="3"/>
</dbReference>
<feature type="repeat" description="TPR" evidence="1">
    <location>
        <begin position="74"/>
        <end position="107"/>
    </location>
</feature>
<dbReference type="SMART" id="SM00028">
    <property type="entry name" value="TPR"/>
    <property type="match status" value="11"/>
</dbReference>
<dbReference type="InterPro" id="IPR037919">
    <property type="entry name" value="OGT"/>
</dbReference>